<evidence type="ECO:0000256" key="1">
    <source>
        <dbReference type="SAM" id="MobiDB-lite"/>
    </source>
</evidence>
<evidence type="ECO:0000313" key="3">
    <source>
        <dbReference type="Proteomes" id="UP000037904"/>
    </source>
</evidence>
<protein>
    <submittedName>
        <fullName evidence="2">Uncharacterized protein</fullName>
    </submittedName>
</protein>
<name>A0A0M9EN54_FUSLA</name>
<comment type="caution">
    <text evidence="2">The sequence shown here is derived from an EMBL/GenBank/DDBJ whole genome shotgun (WGS) entry which is preliminary data.</text>
</comment>
<proteinExistence type="predicted"/>
<feature type="region of interest" description="Disordered" evidence="1">
    <location>
        <begin position="74"/>
        <end position="96"/>
    </location>
</feature>
<dbReference type="InterPro" id="IPR022698">
    <property type="entry name" value="OrsD"/>
</dbReference>
<evidence type="ECO:0000313" key="2">
    <source>
        <dbReference type="EMBL" id="KPA36132.1"/>
    </source>
</evidence>
<feature type="compositionally biased region" description="Acidic residues" evidence="1">
    <location>
        <begin position="210"/>
        <end position="221"/>
    </location>
</feature>
<feature type="region of interest" description="Disordered" evidence="1">
    <location>
        <begin position="207"/>
        <end position="239"/>
    </location>
</feature>
<accession>A0A0M9EN54</accession>
<keyword evidence="3" id="KW-1185">Reference proteome</keyword>
<organism evidence="2 3">
    <name type="scientific">Fusarium langsethiae</name>
    <dbReference type="NCBI Taxonomy" id="179993"/>
    <lineage>
        <taxon>Eukaryota</taxon>
        <taxon>Fungi</taxon>
        <taxon>Dikarya</taxon>
        <taxon>Ascomycota</taxon>
        <taxon>Pezizomycotina</taxon>
        <taxon>Sordariomycetes</taxon>
        <taxon>Hypocreomycetidae</taxon>
        <taxon>Hypocreales</taxon>
        <taxon>Nectriaceae</taxon>
        <taxon>Fusarium</taxon>
    </lineage>
</organism>
<dbReference type="Proteomes" id="UP000037904">
    <property type="component" value="Unassembled WGS sequence"/>
</dbReference>
<dbReference type="AlphaFoldDB" id="A0A0M9EN54"/>
<sequence length="509" mass="57674">MTDIHQEVSPTLHQYSWLEKLHLHFNLPEPAIICTLCGYALASSDDRVGRHLGEKHHISKTARQKLNTLVNSLNLPSPEKLPKRQDGSAPHPNLRIQDGKACHSINQNLLPRGTEGNIGYEFKRCVSFWLRVWRLPPTVSRSILGRSLSKPQQMMLEELWLDSCWDEPNNEVDDLYNTAADIGEEDVDSELEDDIMSEFSEYASSISEASEIESSSDEEPNLESQRGRHSSPQVFGEDTNYTATHMSSSRETCDSYDRSVDVVLRFFYQAVIEDFEDGMSSSTLLVYFSAVRGLSGEGGDEYLRPARYTPILSRLIYCTRLIFLEAILPRRAHPYAGFAARPRYGQLAALNAIRADHMCDGTPSPLGEFFSLLAYGMTLQRSEGPRYHFDWSEDGQTVSWDGNMRLSMAYAILRRCFGHESQSTLIFTPISKNTKWTTRIFTEELKRLGRDVLGTDVEIGVQLYRQLSIAITERHIRGALPTFDRFDDMTAAADPGVAFAWQSGHRPKQ</sequence>
<dbReference type="EMBL" id="JXCE01000743">
    <property type="protein sequence ID" value="KPA36132.1"/>
    <property type="molecule type" value="Genomic_DNA"/>
</dbReference>
<gene>
    <name evidence="2" type="ORF">FLAG1_11119</name>
</gene>
<reference evidence="2 3" key="1">
    <citation type="submission" date="2015-04" db="EMBL/GenBank/DDBJ databases">
        <title>The draft genome sequence of Fusarium langsethiae, a T-2/HT-2 mycotoxin producer.</title>
        <authorList>
            <person name="Lysoe E."/>
            <person name="Divon H.H."/>
            <person name="Terzi V."/>
            <person name="Orru L."/>
            <person name="Lamontanara A."/>
            <person name="Kolseth A.-K."/>
            <person name="Frandsen R.J."/>
            <person name="Nielsen K."/>
            <person name="Thrane U."/>
        </authorList>
    </citation>
    <scope>NUCLEOTIDE SEQUENCE [LARGE SCALE GENOMIC DNA]</scope>
    <source>
        <strain evidence="2 3">Fl201059</strain>
    </source>
</reference>
<dbReference type="Pfam" id="PF12013">
    <property type="entry name" value="OrsD"/>
    <property type="match status" value="1"/>
</dbReference>